<dbReference type="PANTHER" id="PTHR40055:SF1">
    <property type="entry name" value="TRANSCRIPTIONAL REGULATOR YGIV-RELATED"/>
    <property type="match status" value="1"/>
</dbReference>
<protein>
    <submittedName>
        <fullName evidence="5">Helix-turn-helix domain-containing protein</fullName>
    </submittedName>
</protein>
<dbReference type="PANTHER" id="PTHR40055">
    <property type="entry name" value="TRANSCRIPTIONAL REGULATOR YGIV-RELATED"/>
    <property type="match status" value="1"/>
</dbReference>
<dbReference type="PROSITE" id="PS00041">
    <property type="entry name" value="HTH_ARAC_FAMILY_1"/>
    <property type="match status" value="1"/>
</dbReference>
<dbReference type="RefSeq" id="WP_153217437.1">
    <property type="nucleotide sequence ID" value="NZ_WIBF01000015.1"/>
</dbReference>
<dbReference type="InterPro" id="IPR010499">
    <property type="entry name" value="AraC_E-bd"/>
</dbReference>
<keyword evidence="6" id="KW-1185">Reference proteome</keyword>
<dbReference type="Pfam" id="PF06445">
    <property type="entry name" value="GyrI-like"/>
    <property type="match status" value="1"/>
</dbReference>
<dbReference type="GO" id="GO:0003700">
    <property type="term" value="F:DNA-binding transcription factor activity"/>
    <property type="evidence" value="ECO:0007669"/>
    <property type="project" value="InterPro"/>
</dbReference>
<dbReference type="Pfam" id="PF12833">
    <property type="entry name" value="HTH_18"/>
    <property type="match status" value="1"/>
</dbReference>
<dbReference type="SMART" id="SM00342">
    <property type="entry name" value="HTH_ARAC"/>
    <property type="match status" value="1"/>
</dbReference>
<dbReference type="PROSITE" id="PS01124">
    <property type="entry name" value="HTH_ARAC_FAMILY_2"/>
    <property type="match status" value="1"/>
</dbReference>
<evidence type="ECO:0000313" key="6">
    <source>
        <dbReference type="Proteomes" id="UP000444174"/>
    </source>
</evidence>
<keyword evidence="2" id="KW-0238">DNA-binding</keyword>
<keyword evidence="3" id="KW-0804">Transcription</keyword>
<dbReference type="InterPro" id="IPR011256">
    <property type="entry name" value="Reg_factor_effector_dom_sf"/>
</dbReference>
<dbReference type="InterPro" id="IPR009057">
    <property type="entry name" value="Homeodomain-like_sf"/>
</dbReference>
<comment type="caution">
    <text evidence="5">The sequence shown here is derived from an EMBL/GenBank/DDBJ whole genome shotgun (WGS) entry which is preliminary data.</text>
</comment>
<dbReference type="InterPro" id="IPR050908">
    <property type="entry name" value="SmbC-like"/>
</dbReference>
<dbReference type="InterPro" id="IPR018062">
    <property type="entry name" value="HTH_AraC-typ_CS"/>
</dbReference>
<dbReference type="InterPro" id="IPR018060">
    <property type="entry name" value="HTH_AraC"/>
</dbReference>
<gene>
    <name evidence="5" type="ORF">GFB49_18445</name>
</gene>
<name>A0A843YG23_9RHOB</name>
<dbReference type="EMBL" id="WIBF01000015">
    <property type="protein sequence ID" value="MQQ10450.1"/>
    <property type="molecule type" value="Genomic_DNA"/>
</dbReference>
<evidence type="ECO:0000259" key="4">
    <source>
        <dbReference type="PROSITE" id="PS01124"/>
    </source>
</evidence>
<dbReference type="Proteomes" id="UP000444174">
    <property type="component" value="Unassembled WGS sequence"/>
</dbReference>
<dbReference type="InterPro" id="IPR029442">
    <property type="entry name" value="GyrI-like"/>
</dbReference>
<dbReference type="GO" id="GO:0043565">
    <property type="term" value="F:sequence-specific DNA binding"/>
    <property type="evidence" value="ECO:0007669"/>
    <property type="project" value="InterPro"/>
</dbReference>
<dbReference type="SMART" id="SM00871">
    <property type="entry name" value="AraC_E_bind"/>
    <property type="match status" value="1"/>
</dbReference>
<dbReference type="SUPFAM" id="SSF55136">
    <property type="entry name" value="Probable bacterial effector-binding domain"/>
    <property type="match status" value="1"/>
</dbReference>
<keyword evidence="1" id="KW-0805">Transcription regulation</keyword>
<organism evidence="5 6">
    <name type="scientific">Tritonibacter litoralis</name>
    <dbReference type="NCBI Taxonomy" id="2662264"/>
    <lineage>
        <taxon>Bacteria</taxon>
        <taxon>Pseudomonadati</taxon>
        <taxon>Pseudomonadota</taxon>
        <taxon>Alphaproteobacteria</taxon>
        <taxon>Rhodobacterales</taxon>
        <taxon>Paracoccaceae</taxon>
        <taxon>Tritonibacter</taxon>
    </lineage>
</organism>
<dbReference type="Gene3D" id="1.10.10.60">
    <property type="entry name" value="Homeodomain-like"/>
    <property type="match status" value="1"/>
</dbReference>
<feature type="domain" description="HTH araC/xylS-type" evidence="4">
    <location>
        <begin position="31"/>
        <end position="129"/>
    </location>
</feature>
<proteinExistence type="predicted"/>
<sequence>MKDRENRQAEPAVIAEKAQSIHARNMEKRLLRVVEHIHSAQPQELSLDHLADIAAMSRFHFHRVFHAVTGETAAQATRRIRLYRAAMQLVQGSCPIDQIAAEAGYATVPAFSRAFRARFDLPPGQFRQRGQLGPAPRPPLIGETKMYDVTLETLPDRRLAGLDHRGDYMAIGETFEKLNVLASSRNLWPKVQGMLGIYYDDPDATPAQDLRSFAALEIAADADVAEPMERASISGGATAVLLFKGPYAGLHDAYKYLYGVWLPQSGREARDAPCYEVYLNSPSDTAPEELLTQICLPLAA</sequence>
<evidence type="ECO:0000313" key="5">
    <source>
        <dbReference type="EMBL" id="MQQ10450.1"/>
    </source>
</evidence>
<evidence type="ECO:0000256" key="3">
    <source>
        <dbReference type="ARBA" id="ARBA00023163"/>
    </source>
</evidence>
<dbReference type="SUPFAM" id="SSF46689">
    <property type="entry name" value="Homeodomain-like"/>
    <property type="match status" value="2"/>
</dbReference>
<reference evidence="5 6" key="1">
    <citation type="submission" date="2019-10" db="EMBL/GenBank/DDBJ databases">
        <title>Epibacterium sp. nov., isolated from seawater.</title>
        <authorList>
            <person name="Zhang X."/>
            <person name="Li N."/>
        </authorList>
    </citation>
    <scope>NUCLEOTIDE SEQUENCE [LARGE SCALE GENOMIC DNA]</scope>
    <source>
        <strain evidence="5 6">SM1979</strain>
    </source>
</reference>
<dbReference type="Gene3D" id="3.20.80.10">
    <property type="entry name" value="Regulatory factor, effector binding domain"/>
    <property type="match status" value="1"/>
</dbReference>
<accession>A0A843YG23</accession>
<dbReference type="AlphaFoldDB" id="A0A843YG23"/>
<evidence type="ECO:0000256" key="2">
    <source>
        <dbReference type="ARBA" id="ARBA00023125"/>
    </source>
</evidence>
<evidence type="ECO:0000256" key="1">
    <source>
        <dbReference type="ARBA" id="ARBA00023015"/>
    </source>
</evidence>